<dbReference type="InterPro" id="IPR008471">
    <property type="entry name" value="MnmC-like_methylTransf"/>
</dbReference>
<sequence length="222" mass="24154">MSLSIITTGDGSHSLLNTALNETYHSRHGAVQESLHVFIQEGLDRFVASGATTVSVLEVGFGTGLNALLTAQYAKAKGVTVHYTSLETTPLPEDLWGQLNYTASPEAQTLFYAIHQAPWNQPVVVRPTFQLQKLTVSLQEAALPAAQTDVVYFDAFAPNKQPEMWTYDMLAKAVQTLRSGGMFVTYCAKGQLKRDLKALGLTVETLPGPPGKKEMVRGVRSV</sequence>
<dbReference type="NCBIfam" id="NF033855">
    <property type="entry name" value="tRNA_MNMC2"/>
    <property type="match status" value="1"/>
</dbReference>
<accession>A0AAP2DFF2</accession>
<name>A0AAP2DFF2_9BACT</name>
<dbReference type="PANTHER" id="PTHR39963">
    <property type="entry name" value="SLL0983 PROTEIN"/>
    <property type="match status" value="1"/>
</dbReference>
<evidence type="ECO:0000313" key="2">
    <source>
        <dbReference type="EMBL" id="MBT1690868.1"/>
    </source>
</evidence>
<dbReference type="GO" id="GO:0004808">
    <property type="term" value="F:tRNA (5-methylaminomethyl-2-thiouridylate)(34)-methyltransferase activity"/>
    <property type="evidence" value="ECO:0007669"/>
    <property type="project" value="InterPro"/>
</dbReference>
<dbReference type="Pfam" id="PF05430">
    <property type="entry name" value="Methyltransf_30"/>
    <property type="match status" value="1"/>
</dbReference>
<dbReference type="RefSeq" id="WP_254094754.1">
    <property type="nucleotide sequence ID" value="NZ_JAHESC010000101.1"/>
</dbReference>
<reference evidence="2 3" key="1">
    <citation type="submission" date="2021-05" db="EMBL/GenBank/DDBJ databases">
        <title>A Polyphasic approach of four new species of the genus Ohtaekwangia: Ohtaekwangia histidinii sp. nov., Ohtaekwangia cretensis sp. nov., Ohtaekwangia indiensis sp. nov., Ohtaekwangia reichenbachii sp. nov. from diverse environment.</title>
        <authorList>
            <person name="Octaviana S."/>
        </authorList>
    </citation>
    <scope>NUCLEOTIDE SEQUENCE [LARGE SCALE GENOMIC DNA]</scope>
    <source>
        <strain evidence="2 3">PWU37</strain>
    </source>
</reference>
<evidence type="ECO:0000313" key="3">
    <source>
        <dbReference type="Proteomes" id="UP001319180"/>
    </source>
</evidence>
<dbReference type="Proteomes" id="UP001319180">
    <property type="component" value="Unassembled WGS sequence"/>
</dbReference>
<protein>
    <submittedName>
        <fullName evidence="2">tRNA (5-methylaminomethyl-2-thiouridine)(34)-methyltransferase MnmD</fullName>
    </submittedName>
</protein>
<dbReference type="InterPro" id="IPR029063">
    <property type="entry name" value="SAM-dependent_MTases_sf"/>
</dbReference>
<gene>
    <name evidence="2" type="primary">mnmD</name>
    <name evidence="2" type="ORF">KK078_30165</name>
</gene>
<dbReference type="InterPro" id="IPR047785">
    <property type="entry name" value="tRNA_MNMC2"/>
</dbReference>
<comment type="caution">
    <text evidence="2">The sequence shown here is derived from an EMBL/GenBank/DDBJ whole genome shotgun (WGS) entry which is preliminary data.</text>
</comment>
<evidence type="ECO:0000259" key="1">
    <source>
        <dbReference type="Pfam" id="PF05430"/>
    </source>
</evidence>
<keyword evidence="3" id="KW-1185">Reference proteome</keyword>
<organism evidence="2 3">
    <name type="scientific">Dawidia soli</name>
    <dbReference type="NCBI Taxonomy" id="2782352"/>
    <lineage>
        <taxon>Bacteria</taxon>
        <taxon>Pseudomonadati</taxon>
        <taxon>Bacteroidota</taxon>
        <taxon>Cytophagia</taxon>
        <taxon>Cytophagales</taxon>
        <taxon>Chryseotaleaceae</taxon>
        <taxon>Dawidia</taxon>
    </lineage>
</organism>
<dbReference type="EMBL" id="JAHESC010000101">
    <property type="protein sequence ID" value="MBT1690868.1"/>
    <property type="molecule type" value="Genomic_DNA"/>
</dbReference>
<proteinExistence type="predicted"/>
<dbReference type="Gene3D" id="3.40.50.150">
    <property type="entry name" value="Vaccinia Virus protein VP39"/>
    <property type="match status" value="1"/>
</dbReference>
<feature type="domain" description="MnmC-like methyltransferase" evidence="1">
    <location>
        <begin position="135"/>
        <end position="220"/>
    </location>
</feature>
<dbReference type="GO" id="GO:0016645">
    <property type="term" value="F:oxidoreductase activity, acting on the CH-NH group of donors"/>
    <property type="evidence" value="ECO:0007669"/>
    <property type="project" value="InterPro"/>
</dbReference>
<dbReference type="AlphaFoldDB" id="A0AAP2DFF2"/>
<dbReference type="PANTHER" id="PTHR39963:SF1">
    <property type="entry name" value="MNMC-LIKE METHYLTRANSFERASE DOMAIN-CONTAINING PROTEIN"/>
    <property type="match status" value="1"/>
</dbReference>
<dbReference type="SUPFAM" id="SSF53335">
    <property type="entry name" value="S-adenosyl-L-methionine-dependent methyltransferases"/>
    <property type="match status" value="1"/>
</dbReference>